<dbReference type="PANTHER" id="PTHR42928:SF5">
    <property type="entry name" value="BLR1237 PROTEIN"/>
    <property type="match status" value="1"/>
</dbReference>
<dbReference type="PIRSF" id="PIRSF017082">
    <property type="entry name" value="YflP"/>
    <property type="match status" value="1"/>
</dbReference>
<comment type="similarity">
    <text evidence="1">Belongs to the UPF0065 (bug) family.</text>
</comment>
<dbReference type="PANTHER" id="PTHR42928">
    <property type="entry name" value="TRICARBOXYLATE-BINDING PROTEIN"/>
    <property type="match status" value="1"/>
</dbReference>
<keyword evidence="3" id="KW-1185">Reference proteome</keyword>
<accession>A0A317FA43</accession>
<dbReference type="EMBL" id="QGNA01000004">
    <property type="protein sequence ID" value="PWS35675.1"/>
    <property type="molecule type" value="Genomic_DNA"/>
</dbReference>
<protein>
    <recommendedName>
        <fullName evidence="4">Tripartite tricarboxylate transporter substrate binding protein</fullName>
    </recommendedName>
</protein>
<organism evidence="2 3">
    <name type="scientific">Falsiroseomonas bella</name>
    <dbReference type="NCBI Taxonomy" id="2184016"/>
    <lineage>
        <taxon>Bacteria</taxon>
        <taxon>Pseudomonadati</taxon>
        <taxon>Pseudomonadota</taxon>
        <taxon>Alphaproteobacteria</taxon>
        <taxon>Acetobacterales</taxon>
        <taxon>Roseomonadaceae</taxon>
        <taxon>Falsiroseomonas</taxon>
    </lineage>
</organism>
<sequence length="349" mass="36684">MRSPLPALLPGMSALRKSQRVLRHRGEGSMTTRRILLGAAFAAPALGGAAAQGAWPERQVRFVVAFAPGGFTDVIARMLAERLGPAWGHTVVVENRGGAGGNLAARQIARVAPDGYTALVTTGAFAINLSLSRNPGYRAEEFDVAAVVAGTPNIFAVRAESPVRTLADLVELSRRRPLNYGTAGVGVAAHLSAELLFKRAGGTDVQHVPYTGAGPAMLALLAGNIDMVAASLPSAINQIRDGKARGLAVTSATRNSALPDVPTVAEAGLPPIVDVAWVAVMFPAGTPRPVLERANVDINRVMAEPAFQQRLRDGGFEPIGGSLDQATRYVAEEVANWREVVRTVNVQID</sequence>
<dbReference type="CDD" id="cd13578">
    <property type="entry name" value="PBP2_Bug27"/>
    <property type="match status" value="1"/>
</dbReference>
<dbReference type="Pfam" id="PF03401">
    <property type="entry name" value="TctC"/>
    <property type="match status" value="1"/>
</dbReference>
<evidence type="ECO:0008006" key="4">
    <source>
        <dbReference type="Google" id="ProtNLM"/>
    </source>
</evidence>
<dbReference type="Proteomes" id="UP000245765">
    <property type="component" value="Unassembled WGS sequence"/>
</dbReference>
<reference evidence="3" key="1">
    <citation type="submission" date="2018-05" db="EMBL/GenBank/DDBJ databases">
        <authorList>
            <person name="Du Z."/>
            <person name="Wang X."/>
        </authorList>
    </citation>
    <scope>NUCLEOTIDE SEQUENCE [LARGE SCALE GENOMIC DNA]</scope>
    <source>
        <strain evidence="3">CQN31</strain>
    </source>
</reference>
<evidence type="ECO:0000313" key="2">
    <source>
        <dbReference type="EMBL" id="PWS35675.1"/>
    </source>
</evidence>
<name>A0A317FA43_9PROT</name>
<dbReference type="AlphaFoldDB" id="A0A317FA43"/>
<dbReference type="Gene3D" id="3.40.190.10">
    <property type="entry name" value="Periplasmic binding protein-like II"/>
    <property type="match status" value="1"/>
</dbReference>
<proteinExistence type="inferred from homology"/>
<dbReference type="InterPro" id="IPR042100">
    <property type="entry name" value="Bug_dom1"/>
</dbReference>
<comment type="caution">
    <text evidence="2">The sequence shown here is derived from an EMBL/GenBank/DDBJ whole genome shotgun (WGS) entry which is preliminary data.</text>
</comment>
<gene>
    <name evidence="2" type="ORF">DFH01_18975</name>
</gene>
<dbReference type="SUPFAM" id="SSF53850">
    <property type="entry name" value="Periplasmic binding protein-like II"/>
    <property type="match status" value="1"/>
</dbReference>
<dbReference type="Gene3D" id="3.40.190.150">
    <property type="entry name" value="Bordetella uptake gene, domain 1"/>
    <property type="match status" value="1"/>
</dbReference>
<dbReference type="InterPro" id="IPR005064">
    <property type="entry name" value="BUG"/>
</dbReference>
<evidence type="ECO:0000256" key="1">
    <source>
        <dbReference type="ARBA" id="ARBA00006987"/>
    </source>
</evidence>
<evidence type="ECO:0000313" key="3">
    <source>
        <dbReference type="Proteomes" id="UP000245765"/>
    </source>
</evidence>